<organism evidence="2 3">
    <name type="scientific">Streptomyces bathyalis</name>
    <dbReference type="NCBI Taxonomy" id="2710756"/>
    <lineage>
        <taxon>Bacteria</taxon>
        <taxon>Bacillati</taxon>
        <taxon>Actinomycetota</taxon>
        <taxon>Actinomycetes</taxon>
        <taxon>Kitasatosporales</taxon>
        <taxon>Streptomycetaceae</taxon>
        <taxon>Streptomyces</taxon>
    </lineage>
</organism>
<dbReference type="RefSeq" id="WP_197354010.1">
    <property type="nucleotide sequence ID" value="NZ_CP048882.1"/>
</dbReference>
<dbReference type="Pfam" id="PF12986">
    <property type="entry name" value="DUF3870"/>
    <property type="match status" value="1"/>
</dbReference>
<dbReference type="InterPro" id="IPR024617">
    <property type="entry name" value="DUF3870"/>
</dbReference>
<keyword evidence="3" id="KW-1185">Reference proteome</keyword>
<accession>A0A7T1TC83</accession>
<protein>
    <submittedName>
        <fullName evidence="2">DUF3870 domain-containing protein</fullName>
    </submittedName>
</protein>
<evidence type="ECO:0000313" key="2">
    <source>
        <dbReference type="EMBL" id="QPP10249.1"/>
    </source>
</evidence>
<dbReference type="KEGG" id="sbat:G4Z16_31770"/>
<dbReference type="AlphaFoldDB" id="A0A7T1TC83"/>
<dbReference type="Proteomes" id="UP000595046">
    <property type="component" value="Chromosome"/>
</dbReference>
<proteinExistence type="predicted"/>
<sequence>MSVTALVDRAGRQWQADLVDPADSMIVVGYAKVPATSASRSTHEYLSITLRIERDTGTVTEVDSTAVTALVRAWVAELLLGVDFGQDISAVTARIDSDYLGHGAGAIKQAVIDAWRRYAAYRAHHGLED</sequence>
<evidence type="ECO:0000259" key="1">
    <source>
        <dbReference type="Pfam" id="PF12986"/>
    </source>
</evidence>
<gene>
    <name evidence="2" type="ORF">G4Z16_31770</name>
</gene>
<feature type="domain" description="DUF3870" evidence="1">
    <location>
        <begin position="26"/>
        <end position="118"/>
    </location>
</feature>
<reference evidence="3" key="1">
    <citation type="submission" date="2020-02" db="EMBL/GenBank/DDBJ databases">
        <title>Streptomyces sp. ASO4wet.</title>
        <authorList>
            <person name="Risdian C."/>
            <person name="Landwehr W."/>
            <person name="Schupp P."/>
            <person name="Wink J."/>
        </authorList>
    </citation>
    <scope>NUCLEOTIDE SEQUENCE [LARGE SCALE GENOMIC DNA]</scope>
    <source>
        <strain evidence="3">ASO4wet</strain>
    </source>
</reference>
<name>A0A7T1TC83_9ACTN</name>
<dbReference type="EMBL" id="CP048882">
    <property type="protein sequence ID" value="QPP10249.1"/>
    <property type="molecule type" value="Genomic_DNA"/>
</dbReference>
<evidence type="ECO:0000313" key="3">
    <source>
        <dbReference type="Proteomes" id="UP000595046"/>
    </source>
</evidence>